<comment type="cofactor">
    <cofactor evidence="1">
        <name>biotin</name>
        <dbReference type="ChEBI" id="CHEBI:57586"/>
    </cofactor>
</comment>
<dbReference type="Gene3D" id="3.40.50.20">
    <property type="match status" value="1"/>
</dbReference>
<evidence type="ECO:0000259" key="8">
    <source>
        <dbReference type="PROSITE" id="PS50968"/>
    </source>
</evidence>
<proteinExistence type="predicted"/>
<keyword evidence="3 11" id="KW-0436">Ligase</keyword>
<feature type="domain" description="Biotin carboxylation" evidence="10">
    <location>
        <begin position="11"/>
        <end position="455"/>
    </location>
</feature>
<evidence type="ECO:0000313" key="11">
    <source>
        <dbReference type="EMBL" id="QVT79742.1"/>
    </source>
</evidence>
<dbReference type="InterPro" id="IPR016185">
    <property type="entry name" value="PreATP-grasp_dom_sf"/>
</dbReference>
<name>A0ABX8EKV9_9ACTN</name>
<dbReference type="Gene3D" id="3.30.1490.20">
    <property type="entry name" value="ATP-grasp fold, A domain"/>
    <property type="match status" value="1"/>
</dbReference>
<dbReference type="PROSITE" id="PS00188">
    <property type="entry name" value="BIOTIN"/>
    <property type="match status" value="1"/>
</dbReference>
<sequence length="591" mass="62980">MNDRRELVHGAFDSVLVANRGEIAVRVLQAARDEGLRAIAVYSDADTDALHVRTADEAHALHGVLAKDTYLRIDKLIDVALAAGAQAVHPGYGFLSESADFAEAVIAAGLVWIGPSPRAIDTLGDKVEARAVARDVGAPLTPGTESPVASVAEIEQFVEAHGMPIAIKAAFGGGGRGLRVVRDRDSIAEHFDSATREAVAAFGRGECFVERYLERPRHVEAQLLADRYGDAVVVGTRDCTLQRRHQKLIEEAPAPFLTEEQTTTIVEASVAIAREAGYVGAGTAEFLVGDDGAISFLEVNTRLQVEHPVTEETSGVDLVSEQFAIARGERLRIRETPVARGHSIELRINAEDPVRGFAPSPGRVTTWDIPRGPGIRVDTGVVAGSVVTEYYDSMLGKLIVSGKDRPTVLARTRRALDEQRIVGVATVLPLDRAILGHPDFVAGGDGFAVHTGWIEEHLDELLDLGEADDGTDAEAPDAVDVLIGRQVHRIALPGLAALGERGESIRQSVREQVSPTESGEDVRTPMQGTVVRVAVSDGDRVEKGDLVGAVEAMKMENAIKAHRSGIVTGVSVAVGDVCAQGSLVCRIEASR</sequence>
<dbReference type="InterPro" id="IPR011761">
    <property type="entry name" value="ATP-grasp"/>
</dbReference>
<evidence type="ECO:0000256" key="3">
    <source>
        <dbReference type="ARBA" id="ARBA00022598"/>
    </source>
</evidence>
<dbReference type="PANTHER" id="PTHR18866:SF33">
    <property type="entry name" value="METHYLCROTONOYL-COA CARBOXYLASE SUBUNIT ALPHA, MITOCHONDRIAL-RELATED"/>
    <property type="match status" value="1"/>
</dbReference>
<keyword evidence="5 7" id="KW-0067">ATP-binding</keyword>
<dbReference type="GO" id="GO:0034029">
    <property type="term" value="F:2-oxoglutarate carboxylase activity"/>
    <property type="evidence" value="ECO:0007669"/>
    <property type="project" value="UniProtKB-EC"/>
</dbReference>
<dbReference type="PROSITE" id="PS50968">
    <property type="entry name" value="BIOTINYL_LIPOYL"/>
    <property type="match status" value="1"/>
</dbReference>
<evidence type="ECO:0000256" key="4">
    <source>
        <dbReference type="ARBA" id="ARBA00022741"/>
    </source>
</evidence>
<evidence type="ECO:0000256" key="6">
    <source>
        <dbReference type="ARBA" id="ARBA00023267"/>
    </source>
</evidence>
<dbReference type="PROSITE" id="PS00867">
    <property type="entry name" value="CPSASE_2"/>
    <property type="match status" value="1"/>
</dbReference>
<dbReference type="InterPro" id="IPR005482">
    <property type="entry name" value="Biotin_COase_C"/>
</dbReference>
<dbReference type="PROSITE" id="PS50979">
    <property type="entry name" value="BC"/>
    <property type="match status" value="1"/>
</dbReference>
<dbReference type="Pfam" id="PF00364">
    <property type="entry name" value="Biotin_lipoyl"/>
    <property type="match status" value="1"/>
</dbReference>
<feature type="domain" description="Lipoyl-binding" evidence="8">
    <location>
        <begin position="510"/>
        <end position="588"/>
    </location>
</feature>
<keyword evidence="4 7" id="KW-0547">Nucleotide-binding</keyword>
<dbReference type="Pfam" id="PF02786">
    <property type="entry name" value="CPSase_L_D2"/>
    <property type="match status" value="1"/>
</dbReference>
<dbReference type="InterPro" id="IPR000089">
    <property type="entry name" value="Biotin_lipoyl"/>
</dbReference>
<dbReference type="EMBL" id="CP075371">
    <property type="protein sequence ID" value="QVT79742.1"/>
    <property type="molecule type" value="Genomic_DNA"/>
</dbReference>
<feature type="domain" description="ATP-grasp" evidence="9">
    <location>
        <begin position="130"/>
        <end position="327"/>
    </location>
</feature>
<dbReference type="SUPFAM" id="SSF52440">
    <property type="entry name" value="PreATP-grasp domain"/>
    <property type="match status" value="1"/>
</dbReference>
<evidence type="ECO:0000256" key="1">
    <source>
        <dbReference type="ARBA" id="ARBA00001953"/>
    </source>
</evidence>
<reference evidence="11 12" key="1">
    <citation type="submission" date="2021-05" db="EMBL/GenBank/DDBJ databases">
        <title>Complete genome of Nocardioides aquaticus KCTC 9944T isolated from meromictic and hypersaline Ekho Lake, Antarctica.</title>
        <authorList>
            <person name="Hwang K."/>
            <person name="Kim K.M."/>
            <person name="Choe H."/>
        </authorList>
    </citation>
    <scope>NUCLEOTIDE SEQUENCE [LARGE SCALE GENOMIC DNA]</scope>
    <source>
        <strain evidence="11 12">KCTC 9944</strain>
    </source>
</reference>
<dbReference type="InterPro" id="IPR001882">
    <property type="entry name" value="Biotin_BS"/>
</dbReference>
<dbReference type="EC" id="6.3.4.14" evidence="2"/>
<dbReference type="InterPro" id="IPR005479">
    <property type="entry name" value="CPAse_ATP-bd"/>
</dbReference>
<evidence type="ECO:0000256" key="5">
    <source>
        <dbReference type="ARBA" id="ARBA00022840"/>
    </source>
</evidence>
<dbReference type="InterPro" id="IPR011053">
    <property type="entry name" value="Single_hybrid_motif"/>
</dbReference>
<dbReference type="SUPFAM" id="SSF56059">
    <property type="entry name" value="Glutathione synthetase ATP-binding domain-like"/>
    <property type="match status" value="1"/>
</dbReference>
<dbReference type="CDD" id="cd06850">
    <property type="entry name" value="biotinyl_domain"/>
    <property type="match status" value="1"/>
</dbReference>
<dbReference type="InterPro" id="IPR050856">
    <property type="entry name" value="Biotin_carboxylase_complex"/>
</dbReference>
<dbReference type="SUPFAM" id="SSF51230">
    <property type="entry name" value="Single hybrid motif"/>
    <property type="match status" value="1"/>
</dbReference>
<evidence type="ECO:0000256" key="7">
    <source>
        <dbReference type="PROSITE-ProRule" id="PRU00409"/>
    </source>
</evidence>
<dbReference type="SUPFAM" id="SSF51246">
    <property type="entry name" value="Rudiment single hybrid motif"/>
    <property type="match status" value="1"/>
</dbReference>
<dbReference type="Proteomes" id="UP000679307">
    <property type="component" value="Chromosome"/>
</dbReference>
<dbReference type="InterPro" id="IPR005481">
    <property type="entry name" value="BC-like_N"/>
</dbReference>
<evidence type="ECO:0000259" key="9">
    <source>
        <dbReference type="PROSITE" id="PS50975"/>
    </source>
</evidence>
<dbReference type="InterPro" id="IPR011054">
    <property type="entry name" value="Rudment_hybrid_motif"/>
</dbReference>
<dbReference type="PROSITE" id="PS50975">
    <property type="entry name" value="ATP_GRASP"/>
    <property type="match status" value="1"/>
</dbReference>
<evidence type="ECO:0000313" key="12">
    <source>
        <dbReference type="Proteomes" id="UP000679307"/>
    </source>
</evidence>
<keyword evidence="6" id="KW-0092">Biotin</keyword>
<dbReference type="SMART" id="SM00878">
    <property type="entry name" value="Biotin_carb_C"/>
    <property type="match status" value="1"/>
</dbReference>
<evidence type="ECO:0000256" key="2">
    <source>
        <dbReference type="ARBA" id="ARBA00013263"/>
    </source>
</evidence>
<organism evidence="11 12">
    <name type="scientific">Nocardioides aquaticus</name>
    <dbReference type="NCBI Taxonomy" id="160826"/>
    <lineage>
        <taxon>Bacteria</taxon>
        <taxon>Bacillati</taxon>
        <taxon>Actinomycetota</taxon>
        <taxon>Actinomycetes</taxon>
        <taxon>Propionibacteriales</taxon>
        <taxon>Nocardioidaceae</taxon>
        <taxon>Nocardioides</taxon>
    </lineage>
</organism>
<gene>
    <name evidence="11" type="primary">cfiB_2</name>
    <name evidence="11" type="ORF">ENKNEFLB_02132</name>
</gene>
<dbReference type="RefSeq" id="WP_214059152.1">
    <property type="nucleotide sequence ID" value="NZ_BAAAHS010000068.1"/>
</dbReference>
<dbReference type="InterPro" id="IPR011764">
    <property type="entry name" value="Biotin_carboxylation_dom"/>
</dbReference>
<dbReference type="PANTHER" id="PTHR18866">
    <property type="entry name" value="CARBOXYLASE:PYRUVATE/ACETYL-COA/PROPIONYL-COA CARBOXYLASE"/>
    <property type="match status" value="1"/>
</dbReference>
<dbReference type="InterPro" id="IPR013815">
    <property type="entry name" value="ATP_grasp_subdomain_1"/>
</dbReference>
<keyword evidence="12" id="KW-1185">Reference proteome</keyword>
<dbReference type="Pfam" id="PF02785">
    <property type="entry name" value="Biotin_carb_C"/>
    <property type="match status" value="1"/>
</dbReference>
<evidence type="ECO:0000259" key="10">
    <source>
        <dbReference type="PROSITE" id="PS50979"/>
    </source>
</evidence>
<dbReference type="Pfam" id="PF00289">
    <property type="entry name" value="Biotin_carb_N"/>
    <property type="match status" value="1"/>
</dbReference>
<dbReference type="Gene3D" id="3.30.470.20">
    <property type="entry name" value="ATP-grasp fold, B domain"/>
    <property type="match status" value="1"/>
</dbReference>
<accession>A0ABX8EKV9</accession>
<dbReference type="Gene3D" id="2.40.50.100">
    <property type="match status" value="1"/>
</dbReference>
<protein>
    <recommendedName>
        <fullName evidence="2">biotin carboxylase</fullName>
        <ecNumber evidence="2">6.3.4.14</ecNumber>
    </recommendedName>
</protein>